<dbReference type="PANTHER" id="PTHR21113">
    <property type="entry name" value="AGAP001705-PA"/>
    <property type="match status" value="1"/>
</dbReference>
<name>A0A8S0YQ27_ARCPL</name>
<protein>
    <recommendedName>
        <fullName evidence="1">Chitin-binding type-4 domain-containing protein</fullName>
    </recommendedName>
</protein>
<accession>A0A8S0YQ27</accession>
<evidence type="ECO:0000259" key="1">
    <source>
        <dbReference type="Pfam" id="PF03067"/>
    </source>
</evidence>
<dbReference type="PANTHER" id="PTHR21113:SF4">
    <property type="entry name" value="CHITIN-BINDING TYPE-4 DOMAIN-CONTAINING PROTEIN"/>
    <property type="match status" value="1"/>
</dbReference>
<dbReference type="EMBL" id="CADEBD010000045">
    <property type="protein sequence ID" value="CAB3221310.1"/>
    <property type="molecule type" value="Genomic_DNA"/>
</dbReference>
<dbReference type="AlphaFoldDB" id="A0A8S0YQ27"/>
<sequence>MVTEAETTTPRSLPGAKAMMMKSVLRMTWIGLLTFACVMAYVHSHGHLMMPPNRASIWRLGYNVKPDFNDAGMNCGGISHQHHFNGGKCGICGDPYDEPRPRKHELGGIYGAGIIVAHYQPGQVMSTNVNLTAAHRGFWELRICTEPYYQEQACFDNGYLLQLVGGGTKYYPLRESGSYNVAYRLPSDLTCEHCVLQWKYTSGNNAGKCPDGTRRLGCGIQEEFYSCADIAIGESSDAKNADDGGRYMVNKLSPLHRGAHPRH</sequence>
<reference evidence="2 3" key="1">
    <citation type="submission" date="2020-04" db="EMBL/GenBank/DDBJ databases">
        <authorList>
            <person name="Wallbank WR R."/>
            <person name="Pardo Diaz C."/>
            <person name="Kozak K."/>
            <person name="Martin S."/>
            <person name="Jiggins C."/>
            <person name="Moest M."/>
            <person name="Warren A I."/>
            <person name="Byers J.R.P. K."/>
            <person name="Montejo-Kovacevich G."/>
            <person name="Yen C E."/>
        </authorList>
    </citation>
    <scope>NUCLEOTIDE SEQUENCE [LARGE SCALE GENOMIC DNA]</scope>
</reference>
<dbReference type="Proteomes" id="UP000494256">
    <property type="component" value="Unassembled WGS sequence"/>
</dbReference>
<dbReference type="InterPro" id="IPR004302">
    <property type="entry name" value="Cellulose/chitin-bd_N"/>
</dbReference>
<dbReference type="Pfam" id="PF03067">
    <property type="entry name" value="LPMO_10"/>
    <property type="match status" value="1"/>
</dbReference>
<evidence type="ECO:0000313" key="2">
    <source>
        <dbReference type="EMBL" id="CAB3221310.1"/>
    </source>
</evidence>
<organism evidence="2 3">
    <name type="scientific">Arctia plantaginis</name>
    <name type="common">Wood tiger moth</name>
    <name type="synonym">Phalaena plantaginis</name>
    <dbReference type="NCBI Taxonomy" id="874455"/>
    <lineage>
        <taxon>Eukaryota</taxon>
        <taxon>Metazoa</taxon>
        <taxon>Ecdysozoa</taxon>
        <taxon>Arthropoda</taxon>
        <taxon>Hexapoda</taxon>
        <taxon>Insecta</taxon>
        <taxon>Pterygota</taxon>
        <taxon>Neoptera</taxon>
        <taxon>Endopterygota</taxon>
        <taxon>Lepidoptera</taxon>
        <taxon>Glossata</taxon>
        <taxon>Ditrysia</taxon>
        <taxon>Noctuoidea</taxon>
        <taxon>Erebidae</taxon>
        <taxon>Arctiinae</taxon>
        <taxon>Arctia</taxon>
    </lineage>
</organism>
<dbReference type="OrthoDB" id="2151161at2759"/>
<gene>
    <name evidence="2" type="ORF">APLA_LOCUS775</name>
</gene>
<feature type="domain" description="Chitin-binding type-4" evidence="1">
    <location>
        <begin position="45"/>
        <end position="230"/>
    </location>
</feature>
<evidence type="ECO:0000313" key="3">
    <source>
        <dbReference type="Proteomes" id="UP000494256"/>
    </source>
</evidence>
<comment type="caution">
    <text evidence="2">The sequence shown here is derived from an EMBL/GenBank/DDBJ whole genome shotgun (WGS) entry which is preliminary data.</text>
</comment>
<proteinExistence type="predicted"/>